<name>F1T483_9ACTN</name>
<dbReference type="SUPFAM" id="SSF54001">
    <property type="entry name" value="Cysteine proteinases"/>
    <property type="match status" value="1"/>
</dbReference>
<organism evidence="5 6">
    <name type="scientific">Fannyhessea vaginae DSM 15829</name>
    <dbReference type="NCBI Taxonomy" id="525256"/>
    <lineage>
        <taxon>Bacteria</taxon>
        <taxon>Bacillati</taxon>
        <taxon>Actinomycetota</taxon>
        <taxon>Coriobacteriia</taxon>
        <taxon>Coriobacteriales</taxon>
        <taxon>Atopobiaceae</taxon>
        <taxon>Fannyhessea</taxon>
    </lineage>
</organism>
<keyword evidence="1" id="KW-0677">Repeat</keyword>
<evidence type="ECO:0000259" key="4">
    <source>
        <dbReference type="Pfam" id="PF21277"/>
    </source>
</evidence>
<feature type="region of interest" description="Disordered" evidence="3">
    <location>
        <begin position="45"/>
        <end position="115"/>
    </location>
</feature>
<dbReference type="Gene3D" id="2.10.270.10">
    <property type="entry name" value="Cholin Binding"/>
    <property type="match status" value="7"/>
</dbReference>
<protein>
    <submittedName>
        <fullName evidence="5">Cell wall-binding repeat protein</fullName>
    </submittedName>
</protein>
<feature type="domain" description="Type VI secretion system spike protein VgrG3-like C-terminal" evidence="4">
    <location>
        <begin position="177"/>
        <end position="368"/>
    </location>
</feature>
<dbReference type="InterPro" id="IPR038765">
    <property type="entry name" value="Papain-like_cys_pep_sf"/>
</dbReference>
<dbReference type="InterPro" id="IPR018337">
    <property type="entry name" value="Cell_wall/Cho-bd_repeat"/>
</dbReference>
<feature type="compositionally biased region" description="Polar residues" evidence="3">
    <location>
        <begin position="71"/>
        <end position="81"/>
    </location>
</feature>
<proteinExistence type="predicted"/>
<dbReference type="AlphaFoldDB" id="F1T483"/>
<dbReference type="SUPFAM" id="SSF69360">
    <property type="entry name" value="Cell wall binding repeat"/>
    <property type="match status" value="3"/>
</dbReference>
<evidence type="ECO:0000256" key="1">
    <source>
        <dbReference type="ARBA" id="ARBA00022737"/>
    </source>
</evidence>
<reference evidence="5 6" key="1">
    <citation type="submission" date="2011-02" db="EMBL/GenBank/DDBJ databases">
        <authorList>
            <person name="Muzny D."/>
            <person name="Qin X."/>
            <person name="Buhay C."/>
            <person name="Dugan-Rocha S."/>
            <person name="Ding Y."/>
            <person name="Chen G."/>
            <person name="Hawes A."/>
            <person name="Holder M."/>
            <person name="Jhangiani S."/>
            <person name="Johnson A."/>
            <person name="Khan Z."/>
            <person name="Li Z."/>
            <person name="Liu W."/>
            <person name="Liu X."/>
            <person name="Perez L."/>
            <person name="Shen H."/>
            <person name="Wang Q."/>
            <person name="Watt J."/>
            <person name="Xi L."/>
            <person name="Xin Y."/>
            <person name="Zhou J."/>
            <person name="Deng J."/>
            <person name="Jiang H."/>
            <person name="Liu Y."/>
            <person name="Qu J."/>
            <person name="Song X.-Z."/>
            <person name="Zhang L."/>
            <person name="Villasana D."/>
            <person name="Johnson A."/>
            <person name="Liu J."/>
            <person name="Liyanage D."/>
            <person name="Lorensuhewa L."/>
            <person name="Robinson T."/>
            <person name="Song A."/>
            <person name="Song B.-B."/>
            <person name="Dinh H."/>
            <person name="Thornton R."/>
            <person name="Coyle M."/>
            <person name="Francisco L."/>
            <person name="Jackson L."/>
            <person name="Javaid M."/>
            <person name="Korchina V."/>
            <person name="Kovar C."/>
            <person name="Mata R."/>
            <person name="Mathew T."/>
            <person name="Ngo R."/>
            <person name="Nguyen L."/>
            <person name="Nguyen N."/>
            <person name="Okwuonu G."/>
            <person name="Ongeri F."/>
            <person name="Pham C."/>
            <person name="Simmons D."/>
            <person name="Wilczek-Boney K."/>
            <person name="Hale W."/>
            <person name="Jakkamsetti A."/>
            <person name="Pham P."/>
            <person name="Ruth R."/>
            <person name="San Lucas F."/>
            <person name="Warren J."/>
            <person name="Zhang J."/>
            <person name="Zhao Z."/>
            <person name="Zhou C."/>
            <person name="Zhu D."/>
            <person name="Lee S."/>
            <person name="Bess C."/>
            <person name="Blankenburg K."/>
            <person name="Forbes L."/>
            <person name="Fu Q."/>
            <person name="Gubbala S."/>
            <person name="Hirani K."/>
            <person name="Jayaseelan J.C."/>
            <person name="Lara F."/>
            <person name="Munidasa M."/>
            <person name="Palculict T."/>
            <person name="Patil S."/>
            <person name="Pu L.-L."/>
            <person name="Saada N."/>
            <person name="Tang L."/>
            <person name="Weissenberger G."/>
            <person name="Zhu Y."/>
            <person name="Hemphill L."/>
            <person name="Shang Y."/>
            <person name="Youmans B."/>
            <person name="Ayvaz T."/>
            <person name="Ross M."/>
            <person name="Santibanez J."/>
            <person name="Aqrawi P."/>
            <person name="Gross S."/>
            <person name="Joshi V."/>
            <person name="Fowler G."/>
            <person name="Nazareth L."/>
            <person name="Reid J."/>
            <person name="Worley K."/>
            <person name="Petrosino J."/>
            <person name="Highlander S."/>
            <person name="Gibbs R."/>
        </authorList>
    </citation>
    <scope>NUCLEOTIDE SEQUENCE [LARGE SCALE GENOMIC DNA]</scope>
    <source>
        <strain evidence="5 6">DSM 15829</strain>
    </source>
</reference>
<gene>
    <name evidence="5" type="ORF">HMPREF0091_10474</name>
</gene>
<dbReference type="eggNOG" id="COG0791">
    <property type="taxonomic scope" value="Bacteria"/>
</dbReference>
<evidence type="ECO:0000256" key="2">
    <source>
        <dbReference type="PROSITE-ProRule" id="PRU00591"/>
    </source>
</evidence>
<feature type="repeat" description="Cell wall-binding" evidence="2">
    <location>
        <begin position="587"/>
        <end position="607"/>
    </location>
</feature>
<evidence type="ECO:0000313" key="6">
    <source>
        <dbReference type="Proteomes" id="UP000005947"/>
    </source>
</evidence>
<feature type="repeat" description="Cell wall-binding" evidence="2">
    <location>
        <begin position="650"/>
        <end position="670"/>
    </location>
</feature>
<feature type="repeat" description="Cell wall-binding" evidence="2">
    <location>
        <begin position="714"/>
        <end position="734"/>
    </location>
</feature>
<dbReference type="Proteomes" id="UP000005947">
    <property type="component" value="Unassembled WGS sequence"/>
</dbReference>
<dbReference type="InterPro" id="IPR049073">
    <property type="entry name" value="T6SS_VgrG3-like_C"/>
</dbReference>
<accession>F1T483</accession>
<dbReference type="PROSITE" id="PS51170">
    <property type="entry name" value="CW"/>
    <property type="match status" value="3"/>
</dbReference>
<sequence length="1060" mass="121391">MQSQTNLRHTSITQELPFVAAAEVRAQKHLDASRTDSANSFEHTVALMPSSPVSTDDKSVSKPSGKHFASSDANTVRVNTKSVERKNGRQGSIQNVGSKDSKDSKDSKSIQDSKLTQDVRAQNQMLFADRSAQAPYDVPFNLQYKSFSSEMTYFQKWESGRNYNHGFGAGDSYNALGAYQFDRRYGLDTFMKQVYNYDPQTFYMLSAVGEKYNWDFSTYDVFDKASGTFTQFGDDLNQAWHSAYAASPDVFSRLQDYYAYYNYYAAPDGVKRSLSYFGVDPDERSDSFKSLVWGMANLFGKGGGIYSLRAGNYWGCNKFFKLANIDGSMNDAQLITAICDAVIDNVKNIYPSQQIYWQGWINRYTDEKAHYLSLSIGSWQLDSHGWYYVDSTGRTVKGWFNAVNGKRWYADPSTGYAIFGDCVVRGYHYWIDSGYGLLYNSWIDNQDGTRMRTDGLGRLIKGWYKDSSGSCFYFDSNFKMTLGKVSVEGKDYWLDKDRGLLYNEWVKDESGKWLHTDGNGCLVKGGYHAPNGKWFYFNKDSYQMVTGKLTDDNKDYWLDENAGLLYDAWVQDAKGNWLHTDDNGVLATGWFKTKSGYWFYFNQDHTMKTGILTDKGYTFWLDKNDGLLYNEWVKDESGKWLRTDGNGCLLTGWYHAPNGKWFYFNKDTYQMVTGKLTDDNKDYWLDEDAGLLYDAWVQDAKGNWLHTDDNGVLATGWFKTKSGYWFYFNQDHTMKTGILTDKGYTFWLDKNDGLLYNEWVKDESGKWLHTDGNGCLVKGWYHAPNGKWFYFNKDTYKMVTGKLTDDNKDYWLDENAGLLYDSWIYTDDGSWLFADNNAYLVKGWYHTSPTKLFYFDPVTHKALFGHITVNGEHFYVDENQGLDLDLSDTPSAETLKRWLLKTAAGEIGYEALKDPEAGSKYGRWMAEKTDTPWLRGPSTRVWWCAIFVSWCFDQAHVSWDALPSYNCDQIYSRALNDGKSQILSDVHDCQPGDIVLYNFLGGTGFQHIGIIESNNGSTITTIEGNTSSGEAGSQHAGNGVWRRTRPFTHVRAIIRPYPFV</sequence>
<dbReference type="EMBL" id="ACGK02000001">
    <property type="protein sequence ID" value="EGF23527.1"/>
    <property type="molecule type" value="Genomic_DNA"/>
</dbReference>
<evidence type="ECO:0000256" key="3">
    <source>
        <dbReference type="SAM" id="MobiDB-lite"/>
    </source>
</evidence>
<dbReference type="eggNOG" id="COG5263">
    <property type="taxonomic scope" value="Bacteria"/>
</dbReference>
<comment type="caution">
    <text evidence="5">The sequence shown here is derived from an EMBL/GenBank/DDBJ whole genome shotgun (WGS) entry which is preliminary data.</text>
</comment>
<evidence type="ECO:0000313" key="5">
    <source>
        <dbReference type="EMBL" id="EGF23527.1"/>
    </source>
</evidence>
<keyword evidence="6" id="KW-1185">Reference proteome</keyword>
<dbReference type="Pfam" id="PF21277">
    <property type="entry name" value="T6SS_VgrG3-like_C"/>
    <property type="match status" value="1"/>
</dbReference>
<feature type="compositionally biased region" description="Basic and acidic residues" evidence="3">
    <location>
        <begin position="99"/>
        <end position="115"/>
    </location>
</feature>